<gene>
    <name evidence="2" type="ORF">ACFOYW_07425</name>
</gene>
<sequence length="169" mass="18597">MRFNILDLFNPLSIFKLFRRGTGGTVPEQRMQAPEVRRAFRTLRGWALTYLITAALALVASFVIPHASTGGTIGVWIRCGVVVLISAIIYALSLRAQRGHRSSYRTLRVFAWLESIGCILVALIVPGYPIWLRAATIVIGVFAVGTAVTAGSRRIRRAFELSPAITEGR</sequence>
<evidence type="ECO:0000313" key="2">
    <source>
        <dbReference type="EMBL" id="MFC4243200.1"/>
    </source>
</evidence>
<reference evidence="3" key="1">
    <citation type="journal article" date="2019" name="Int. J. Syst. Evol. Microbiol.">
        <title>The Global Catalogue of Microorganisms (GCM) 10K type strain sequencing project: providing services to taxonomists for standard genome sequencing and annotation.</title>
        <authorList>
            <consortium name="The Broad Institute Genomics Platform"/>
            <consortium name="The Broad Institute Genome Sequencing Center for Infectious Disease"/>
            <person name="Wu L."/>
            <person name="Ma J."/>
        </authorList>
    </citation>
    <scope>NUCLEOTIDE SEQUENCE [LARGE SCALE GENOMIC DNA]</scope>
    <source>
        <strain evidence="3">CGMCC 1.10363</strain>
    </source>
</reference>
<dbReference type="Proteomes" id="UP001595900">
    <property type="component" value="Unassembled WGS sequence"/>
</dbReference>
<name>A0ABV8Q6Y3_9MICO</name>
<keyword evidence="1" id="KW-0472">Membrane</keyword>
<organism evidence="2 3">
    <name type="scientific">Gryllotalpicola reticulitermitis</name>
    <dbReference type="NCBI Taxonomy" id="1184153"/>
    <lineage>
        <taxon>Bacteria</taxon>
        <taxon>Bacillati</taxon>
        <taxon>Actinomycetota</taxon>
        <taxon>Actinomycetes</taxon>
        <taxon>Micrococcales</taxon>
        <taxon>Microbacteriaceae</taxon>
        <taxon>Gryllotalpicola</taxon>
    </lineage>
</organism>
<keyword evidence="1" id="KW-0812">Transmembrane</keyword>
<dbReference type="EMBL" id="JBHSCN010000005">
    <property type="protein sequence ID" value="MFC4243200.1"/>
    <property type="molecule type" value="Genomic_DNA"/>
</dbReference>
<protein>
    <recommendedName>
        <fullName evidence="4">Integral membrane protein</fullName>
    </recommendedName>
</protein>
<feature type="transmembrane region" description="Helical" evidence="1">
    <location>
        <begin position="73"/>
        <end position="94"/>
    </location>
</feature>
<feature type="transmembrane region" description="Helical" evidence="1">
    <location>
        <begin position="47"/>
        <end position="67"/>
    </location>
</feature>
<feature type="transmembrane region" description="Helical" evidence="1">
    <location>
        <begin position="130"/>
        <end position="150"/>
    </location>
</feature>
<proteinExistence type="predicted"/>
<dbReference type="RefSeq" id="WP_390228209.1">
    <property type="nucleotide sequence ID" value="NZ_JBHSCN010000005.1"/>
</dbReference>
<keyword evidence="1" id="KW-1133">Transmembrane helix</keyword>
<comment type="caution">
    <text evidence="2">The sequence shown here is derived from an EMBL/GenBank/DDBJ whole genome shotgun (WGS) entry which is preliminary data.</text>
</comment>
<accession>A0ABV8Q6Y3</accession>
<evidence type="ECO:0000313" key="3">
    <source>
        <dbReference type="Proteomes" id="UP001595900"/>
    </source>
</evidence>
<evidence type="ECO:0008006" key="4">
    <source>
        <dbReference type="Google" id="ProtNLM"/>
    </source>
</evidence>
<evidence type="ECO:0000256" key="1">
    <source>
        <dbReference type="SAM" id="Phobius"/>
    </source>
</evidence>
<feature type="transmembrane region" description="Helical" evidence="1">
    <location>
        <begin position="106"/>
        <end position="124"/>
    </location>
</feature>
<keyword evidence="3" id="KW-1185">Reference proteome</keyword>